<evidence type="ECO:0000256" key="1">
    <source>
        <dbReference type="ARBA" id="ARBA00000427"/>
    </source>
</evidence>
<evidence type="ECO:0000256" key="2">
    <source>
        <dbReference type="ARBA" id="ARBA00009348"/>
    </source>
</evidence>
<dbReference type="InterPro" id="IPR013320">
    <property type="entry name" value="ConA-like_dom_sf"/>
</dbReference>
<dbReference type="GO" id="GO:0006689">
    <property type="term" value="P:ganglioside catabolic process"/>
    <property type="evidence" value="ECO:0007669"/>
    <property type="project" value="TreeGrafter"/>
</dbReference>
<dbReference type="SUPFAM" id="SSF49899">
    <property type="entry name" value="Concanavalin A-like lectins/glucanases"/>
    <property type="match status" value="1"/>
</dbReference>
<dbReference type="Pfam" id="PF13088">
    <property type="entry name" value="BNR_2"/>
    <property type="match status" value="1"/>
</dbReference>
<dbReference type="EC" id="3.2.1.18" evidence="3"/>
<accession>A0A1H2LHM9</accession>
<dbReference type="InterPro" id="IPR006311">
    <property type="entry name" value="TAT_signal"/>
</dbReference>
<dbReference type="Gene3D" id="2.120.10.10">
    <property type="match status" value="1"/>
</dbReference>
<feature type="region of interest" description="Disordered" evidence="6">
    <location>
        <begin position="273"/>
        <end position="293"/>
    </location>
</feature>
<dbReference type="GO" id="GO:0004308">
    <property type="term" value="F:exo-alpha-sialidase activity"/>
    <property type="evidence" value="ECO:0007669"/>
    <property type="project" value="UniProtKB-EC"/>
</dbReference>
<dbReference type="InterPro" id="IPR006558">
    <property type="entry name" value="LamG-like"/>
</dbReference>
<dbReference type="InterPro" id="IPR026856">
    <property type="entry name" value="Sialidase_fam"/>
</dbReference>
<dbReference type="SMART" id="SM00560">
    <property type="entry name" value="LamGL"/>
    <property type="match status" value="1"/>
</dbReference>
<dbReference type="GO" id="GO:0005737">
    <property type="term" value="C:cytoplasm"/>
    <property type="evidence" value="ECO:0007669"/>
    <property type="project" value="TreeGrafter"/>
</dbReference>
<gene>
    <name evidence="8" type="ORF">SAMN04488563_6084</name>
</gene>
<dbReference type="EMBL" id="LT629791">
    <property type="protein sequence ID" value="SDU79896.1"/>
    <property type="molecule type" value="Genomic_DNA"/>
</dbReference>
<keyword evidence="5" id="KW-1015">Disulfide bond</keyword>
<evidence type="ECO:0000259" key="7">
    <source>
        <dbReference type="SMART" id="SM00560"/>
    </source>
</evidence>
<dbReference type="InterPro" id="IPR011040">
    <property type="entry name" value="Sialidase"/>
</dbReference>
<organism evidence="8 9">
    <name type="scientific">Jiangella alkaliphila</name>
    <dbReference type="NCBI Taxonomy" id="419479"/>
    <lineage>
        <taxon>Bacteria</taxon>
        <taxon>Bacillati</taxon>
        <taxon>Actinomycetota</taxon>
        <taxon>Actinomycetes</taxon>
        <taxon>Jiangellales</taxon>
        <taxon>Jiangellaceae</taxon>
        <taxon>Jiangella</taxon>
    </lineage>
</organism>
<dbReference type="CDD" id="cd15482">
    <property type="entry name" value="Sialidase_non-viral"/>
    <property type="match status" value="1"/>
</dbReference>
<evidence type="ECO:0000256" key="3">
    <source>
        <dbReference type="ARBA" id="ARBA00012733"/>
    </source>
</evidence>
<sequence>MPSLSRRELIRSASLVGAASAVGASLSVPGRAEAVGMGAIRRSVVFERLHDGYHTFRVPNVIPAPNGDVLCIVNAKIEDPGDFGPADLVLKRSVDGGRTWGPLQVIAAEDGTRMSGSPVVDEETGRIFVVAMRVADHVEGEDILNGTVSPEDAPRPFLTYSDDHGHTWSDWRERELTADIKPAPIRHFVIGPGSGFQLKHGPHRGRLVMPGNHSYLPADGDTPAVVGVHVVYSDDHGQTWQIDGEMGAYSSWDIIPNETTMVERSDGTIYINTRDQHGRAPGNRAATTSSDGGNTFDGPFEIVDDLLTPVVHCSLVEATARGDRSERLVFAGPQHPSSRERLTLRSSFDGGRTWRQGTLVYDGPAGYSEMVKVDDAVLGVAYEGGPWLGDYTGQSYHQRIDFARVPLALLDLPQPRPVTAPDRSGNGLHGIVNGQFETVPGRFGRGLAISGGYVELPADEKILFGDGPFTVATWFRTAHQQLQRIADAYVPGTAPKWQLEVLGTAVRASVYTDTANVTVSAPGNYLDDAWHHLVLTRDSDNTVTFHVDGVARGSESGVAGSVSGGAVVGVRFGARLDGVNNPTVGSLDEILLYDRALNAAEITDLHEGNRIAAGTLVHLPLDQLSRA</sequence>
<protein>
    <recommendedName>
        <fullName evidence="3">exo-alpha-sialidase</fullName>
        <ecNumber evidence="3">3.2.1.18</ecNumber>
    </recommendedName>
</protein>
<dbReference type="Gene3D" id="2.60.120.200">
    <property type="match status" value="1"/>
</dbReference>
<dbReference type="GO" id="GO:0016020">
    <property type="term" value="C:membrane"/>
    <property type="evidence" value="ECO:0007669"/>
    <property type="project" value="TreeGrafter"/>
</dbReference>
<keyword evidence="4" id="KW-0732">Signal</keyword>
<dbReference type="STRING" id="419479.SAMN04488563_6084"/>
<evidence type="ECO:0000256" key="4">
    <source>
        <dbReference type="ARBA" id="ARBA00022729"/>
    </source>
</evidence>
<dbReference type="Proteomes" id="UP000182977">
    <property type="component" value="Chromosome I"/>
</dbReference>
<keyword evidence="9" id="KW-1185">Reference proteome</keyword>
<dbReference type="SUPFAM" id="SSF50939">
    <property type="entry name" value="Sialidases"/>
    <property type="match status" value="1"/>
</dbReference>
<dbReference type="PANTHER" id="PTHR10628">
    <property type="entry name" value="SIALIDASE"/>
    <property type="match status" value="1"/>
</dbReference>
<comment type="catalytic activity">
    <reaction evidence="1">
        <text>Hydrolysis of alpha-(2-&gt;3)-, alpha-(2-&gt;6)-, alpha-(2-&gt;8)- glycosidic linkages of terminal sialic acid residues in oligosaccharides, glycoproteins, glycolipids, colominic acid and synthetic substrates.</text>
        <dbReference type="EC" id="3.2.1.18"/>
    </reaction>
</comment>
<evidence type="ECO:0000313" key="8">
    <source>
        <dbReference type="EMBL" id="SDU79896.1"/>
    </source>
</evidence>
<proteinExistence type="inferred from homology"/>
<name>A0A1H2LHM9_9ACTN</name>
<dbReference type="InterPro" id="IPR036278">
    <property type="entry name" value="Sialidase_sf"/>
</dbReference>
<dbReference type="AlphaFoldDB" id="A0A1H2LHM9"/>
<dbReference type="PROSITE" id="PS51318">
    <property type="entry name" value="TAT"/>
    <property type="match status" value="1"/>
</dbReference>
<dbReference type="PANTHER" id="PTHR10628:SF30">
    <property type="entry name" value="EXO-ALPHA-SIALIDASE"/>
    <property type="match status" value="1"/>
</dbReference>
<feature type="domain" description="LamG-like jellyroll fold" evidence="7">
    <location>
        <begin position="467"/>
        <end position="600"/>
    </location>
</feature>
<evidence type="ECO:0000313" key="9">
    <source>
        <dbReference type="Proteomes" id="UP000182977"/>
    </source>
</evidence>
<comment type="similarity">
    <text evidence="2">Belongs to the glycosyl hydrolase 33 family.</text>
</comment>
<reference evidence="9" key="1">
    <citation type="submission" date="2016-10" db="EMBL/GenBank/DDBJ databases">
        <authorList>
            <person name="Varghese N."/>
            <person name="Submissions S."/>
        </authorList>
    </citation>
    <scope>NUCLEOTIDE SEQUENCE [LARGE SCALE GENOMIC DNA]</scope>
    <source>
        <strain evidence="9">DSM 45079</strain>
    </source>
</reference>
<dbReference type="Pfam" id="PF13385">
    <property type="entry name" value="Laminin_G_3"/>
    <property type="match status" value="1"/>
</dbReference>
<evidence type="ECO:0000256" key="5">
    <source>
        <dbReference type="ARBA" id="ARBA00023157"/>
    </source>
</evidence>
<evidence type="ECO:0000256" key="6">
    <source>
        <dbReference type="SAM" id="MobiDB-lite"/>
    </source>
</evidence>
<dbReference type="GO" id="GO:0009313">
    <property type="term" value="P:oligosaccharide catabolic process"/>
    <property type="evidence" value="ECO:0007669"/>
    <property type="project" value="TreeGrafter"/>
</dbReference>